<dbReference type="EMBL" id="CM022225">
    <property type="protein sequence ID" value="KAF7073874.1"/>
    <property type="molecule type" value="Genomic_DNA"/>
</dbReference>
<organism evidence="1">
    <name type="scientific">Triticum aestivum</name>
    <name type="common">Wheat</name>
    <dbReference type="NCBI Taxonomy" id="4565"/>
    <lineage>
        <taxon>Eukaryota</taxon>
        <taxon>Viridiplantae</taxon>
        <taxon>Streptophyta</taxon>
        <taxon>Embryophyta</taxon>
        <taxon>Tracheophyta</taxon>
        <taxon>Spermatophyta</taxon>
        <taxon>Magnoliopsida</taxon>
        <taxon>Liliopsida</taxon>
        <taxon>Poales</taxon>
        <taxon>Poaceae</taxon>
        <taxon>BOP clade</taxon>
        <taxon>Pooideae</taxon>
        <taxon>Triticodae</taxon>
        <taxon>Triticeae</taxon>
        <taxon>Triticinae</taxon>
        <taxon>Triticum</taxon>
    </lineage>
</organism>
<name>A0A9R1HY94_WHEAT</name>
<accession>A0A9R1HY94</accession>
<evidence type="ECO:0000313" key="1">
    <source>
        <dbReference type="EMBL" id="KAF7073874.1"/>
    </source>
</evidence>
<sequence>LTSTTDLVTKCWKATPWEKADPLQHWRKDCGLDIFNVPVEMSHTELPSHLHDMGKLRGSQPALSLHEEDVVYVMAKA</sequence>
<protein>
    <submittedName>
        <fullName evidence="1">Uncharacterized protein</fullName>
    </submittedName>
</protein>
<gene>
    <name evidence="1" type="ORF">CFC21_078796</name>
</gene>
<feature type="non-terminal residue" evidence="1">
    <location>
        <position position="1"/>
    </location>
</feature>
<dbReference type="AlphaFoldDB" id="A0A9R1HY94"/>
<reference evidence="1" key="2">
    <citation type="submission" date="2020-03" db="EMBL/GenBank/DDBJ databases">
        <title>The second near-complete assembly of the hexaploid bread wheat (Triticum aestivum) genome.</title>
        <authorList>
            <person name="Zimin A.V."/>
            <person name="Puiu D."/>
            <person name="Shumante A."/>
            <person name="Alonge M."/>
            <person name="Salzberg S.L."/>
        </authorList>
    </citation>
    <scope>NUCLEOTIDE SEQUENCE</scope>
    <source>
        <tissue evidence="1">Leaf</tissue>
    </source>
</reference>
<dbReference type="Proteomes" id="UP000815260">
    <property type="component" value="Chromosome 5D"/>
</dbReference>
<feature type="non-terminal residue" evidence="1">
    <location>
        <position position="77"/>
    </location>
</feature>
<reference evidence="1" key="1">
    <citation type="journal article" date="2017" name="Gigascience">
        <title>The first near-complete assembly of the hexaploid bread wheat genome, Triticum aestivum.</title>
        <authorList>
            <person name="Zimin A.V."/>
            <person name="Puiu D."/>
            <person name="Hall R."/>
            <person name="Kingan S."/>
            <person name="Clavijo B.J."/>
            <person name="Salzberg S.L."/>
        </authorList>
    </citation>
    <scope>NUCLEOTIDE SEQUENCE</scope>
    <source>
        <tissue evidence="1">Leaf</tissue>
    </source>
</reference>
<comment type="caution">
    <text evidence="1">The sequence shown here is derived from an EMBL/GenBank/DDBJ whole genome shotgun (WGS) entry which is preliminary data.</text>
</comment>
<proteinExistence type="predicted"/>